<sequence>MRPIIIDEDTGRRLWNSAECATHIGVSPRTWANYHANKRTPQPVATWGKSAPLWDAEEIKTWHQNRPGSPVKNHPTKHGVDINEP</sequence>
<name>A0A0K2H1M1_9CORY</name>
<feature type="region of interest" description="Disordered" evidence="1">
    <location>
        <begin position="62"/>
        <end position="85"/>
    </location>
</feature>
<keyword evidence="3" id="KW-1185">Reference proteome</keyword>
<evidence type="ECO:0000313" key="2">
    <source>
        <dbReference type="EMBL" id="ALA67937.1"/>
    </source>
</evidence>
<dbReference type="EMBL" id="CP006841">
    <property type="protein sequence ID" value="ALA67937.1"/>
    <property type="molecule type" value="Genomic_DNA"/>
</dbReference>
<reference evidence="2 3" key="1">
    <citation type="submission" date="2013-10" db="EMBL/GenBank/DDBJ databases">
        <title>Complete genome sequence of Corynebacterium lactis DSM 45799(T), isolated from raw cow milk.</title>
        <authorList>
            <person name="Ruckert C."/>
            <person name="Albersmeier A."/>
            <person name="Lipski A."/>
            <person name="Kalinowski J."/>
        </authorList>
    </citation>
    <scope>NUCLEOTIDE SEQUENCE [LARGE SCALE GENOMIC DNA]</scope>
    <source>
        <strain evidence="2 3">RW2-5</strain>
    </source>
</reference>
<dbReference type="STRING" id="1408189.CLAC_09890"/>
<dbReference type="AlphaFoldDB" id="A0A0K2H1M1"/>
<dbReference type="PATRIC" id="fig|1408189.4.peg.1986"/>
<protein>
    <submittedName>
        <fullName evidence="2">Uncharacterized protein</fullName>
    </submittedName>
</protein>
<proteinExistence type="predicted"/>
<dbReference type="Proteomes" id="UP000058446">
    <property type="component" value="Chromosome"/>
</dbReference>
<evidence type="ECO:0000256" key="1">
    <source>
        <dbReference type="SAM" id="MobiDB-lite"/>
    </source>
</evidence>
<dbReference type="KEGG" id="clw:CLAC_09890"/>
<gene>
    <name evidence="2" type="ORF">CLAC_09890</name>
</gene>
<organism evidence="2 3">
    <name type="scientific">Corynebacterium lactis RW2-5</name>
    <dbReference type="NCBI Taxonomy" id="1408189"/>
    <lineage>
        <taxon>Bacteria</taxon>
        <taxon>Bacillati</taxon>
        <taxon>Actinomycetota</taxon>
        <taxon>Actinomycetes</taxon>
        <taxon>Mycobacteriales</taxon>
        <taxon>Corynebacteriaceae</taxon>
        <taxon>Corynebacterium</taxon>
    </lineage>
</organism>
<accession>A0A0K2H1M1</accession>
<evidence type="ECO:0000313" key="3">
    <source>
        <dbReference type="Proteomes" id="UP000058446"/>
    </source>
</evidence>